<dbReference type="EMBL" id="QRPE01000018">
    <property type="protein sequence ID" value="RHL91292.1"/>
    <property type="molecule type" value="Genomic_DNA"/>
</dbReference>
<dbReference type="InterPro" id="IPR029018">
    <property type="entry name" value="Hex-like_dom2"/>
</dbReference>
<evidence type="ECO:0000313" key="3">
    <source>
        <dbReference type="EMBL" id="RHL91292.1"/>
    </source>
</evidence>
<dbReference type="Pfam" id="PF15979">
    <property type="entry name" value="Glyco_hydro_115"/>
    <property type="match status" value="1"/>
</dbReference>
<dbReference type="PANTHER" id="PTHR37842:SF2">
    <property type="entry name" value="GYLCOSYL HYDROLASE 115 C-TERMINAL DOMAIN-CONTAINING PROTEIN"/>
    <property type="match status" value="1"/>
</dbReference>
<keyword evidence="1" id="KW-0378">Hydrolase</keyword>
<dbReference type="Gene3D" id="2.60.120.1620">
    <property type="match status" value="1"/>
</dbReference>
<proteinExistence type="predicted"/>
<accession>A0A415N6Y0</accession>
<protein>
    <recommendedName>
        <fullName evidence="2">Gylcosyl hydrolase 115 C-terminal domain-containing protein</fullName>
    </recommendedName>
</protein>
<gene>
    <name evidence="3" type="ORF">DWZ95_14565</name>
</gene>
<dbReference type="InterPro" id="IPR041437">
    <property type="entry name" value="GH115_C"/>
</dbReference>
<dbReference type="GO" id="GO:0016787">
    <property type="term" value="F:hydrolase activity"/>
    <property type="evidence" value="ECO:0007669"/>
    <property type="project" value="UniProtKB-KW"/>
</dbReference>
<dbReference type="Pfam" id="PF17829">
    <property type="entry name" value="GH115_C"/>
    <property type="match status" value="1"/>
</dbReference>
<dbReference type="InterPro" id="IPR042301">
    <property type="entry name" value="GH115_sf"/>
</dbReference>
<name>A0A415N6Y0_9BACE</name>
<dbReference type="Proteomes" id="UP000285013">
    <property type="component" value="Unassembled WGS sequence"/>
</dbReference>
<dbReference type="AlphaFoldDB" id="A0A415N6Y0"/>
<comment type="caution">
    <text evidence="3">The sequence shown here is derived from an EMBL/GenBank/DDBJ whole genome shotgun (WGS) entry which is preliminary data.</text>
</comment>
<dbReference type="Gene3D" id="1.20.58.2150">
    <property type="match status" value="1"/>
</dbReference>
<dbReference type="InterPro" id="IPR031924">
    <property type="entry name" value="GH115"/>
</dbReference>
<dbReference type="SUPFAM" id="SSF55545">
    <property type="entry name" value="beta-N-acetylhexosaminidase-like domain"/>
    <property type="match status" value="1"/>
</dbReference>
<reference evidence="3 4" key="1">
    <citation type="submission" date="2018-08" db="EMBL/GenBank/DDBJ databases">
        <title>A genome reference for cultivated species of the human gut microbiota.</title>
        <authorList>
            <person name="Zou Y."/>
            <person name="Xue W."/>
            <person name="Luo G."/>
        </authorList>
    </citation>
    <scope>NUCLEOTIDE SEQUENCE [LARGE SCALE GENOMIC DNA]</scope>
    <source>
        <strain evidence="3 4">AF36-16BH</strain>
    </source>
</reference>
<organism evidence="3 4">
    <name type="scientific">Bacteroides intestinalis</name>
    <dbReference type="NCBI Taxonomy" id="329854"/>
    <lineage>
        <taxon>Bacteria</taxon>
        <taxon>Pseudomonadati</taxon>
        <taxon>Bacteroidota</taxon>
        <taxon>Bacteroidia</taxon>
        <taxon>Bacteroidales</taxon>
        <taxon>Bacteroidaceae</taxon>
        <taxon>Bacteroides</taxon>
    </lineage>
</organism>
<dbReference type="GO" id="GO:0005975">
    <property type="term" value="P:carbohydrate metabolic process"/>
    <property type="evidence" value="ECO:0007669"/>
    <property type="project" value="UniProtKB-ARBA"/>
</dbReference>
<evidence type="ECO:0000313" key="4">
    <source>
        <dbReference type="Proteomes" id="UP000285013"/>
    </source>
</evidence>
<dbReference type="PANTHER" id="PTHR37842">
    <property type="match status" value="1"/>
</dbReference>
<feature type="domain" description="Gylcosyl hydrolase 115 C-terminal" evidence="2">
    <location>
        <begin position="715"/>
        <end position="870"/>
    </location>
</feature>
<dbReference type="Gene3D" id="3.20.20.520">
    <property type="entry name" value="Glycosyl hydrolase family 115"/>
    <property type="match status" value="1"/>
</dbReference>
<evidence type="ECO:0000256" key="1">
    <source>
        <dbReference type="ARBA" id="ARBA00022801"/>
    </source>
</evidence>
<sequence length="882" mass="100730">MDTLPDRETDYPLNIIVLNLKISIDIMKIRTIALLVIAFLSKNVLASNFDLIKDDTAAKLYYTGNELVVKTAIDLLIDDSKLICKHPFEQVNQVGNHTVVIGIPDREPAFRVLLEQNKIDYKDVTGKWEAYKIITAADQLFVIGSDPRGTAYGVLELSRQMGVTPWVWWADVTPGKKAVVTITTDGEIHAPSVQYRGIFLNDEDWALMPWSTRTFEPTPRSGAIGPKTYARIFELLLRLRANTIWPAMHECTIPFFFVEGNKEAAEKYGIVVSNSHAEPMMRTNTGEWNSRERGAFNFLSNEKQVLSYWDERSKELAGGENIYTIGMRGIHDGRMQGVNSLDDETKVLHRIIDEQRKILARNNPGKNVEDIPQQFVPYKEVLKAYDNGLTLPDDVSLVWCDDNHGYIMRLSNPEEQKRSGGGGVYYHISYWGKPHDYLWLASTQPGLIYTEMKRAWDYNARRIWILNVGDIKPHEYLTEFFMDMAWDIDAFAGDKIYAHRQNWVNKVFGDIANKEINHILRQYYHLASQRKPEHTAWNQVEDWELRKMNPKNRYGLQPVKDSELSFSEFGDETERRLKGYNEIAELSMQVYEKQIPAHLKAAYFQLVHYPVLASASINKKHIYAQKARFYAESNPEAARTYSSLATAAYNEIAALDYHYNKDMLNGKWDLMMDMKPRDLPVFQAPVLPELSAGNCTPLKALPIEAKPFSFPANRYQESDRMIALNAADYTNNIALETIESLGHSGNAVRLPVAKKINAKQPHLEYKVTTSSNGIAKIKLGTIPMHPANGKAMRCAIVIDKQKPVEVTINAEFLSKKWAENVLRNQALNTVNVQFDKSGEHIIRIYSLDEEVLIDQLMIDFNLERKHYLIPVPFGDCSTSSMT</sequence>
<dbReference type="Gene3D" id="3.30.379.10">
    <property type="entry name" value="Chitobiase/beta-hexosaminidase domain 2-like"/>
    <property type="match status" value="1"/>
</dbReference>
<evidence type="ECO:0000259" key="2">
    <source>
        <dbReference type="Pfam" id="PF17829"/>
    </source>
</evidence>